<dbReference type="CDD" id="cd03788">
    <property type="entry name" value="GT20_TPS"/>
    <property type="match status" value="1"/>
</dbReference>
<dbReference type="SUPFAM" id="SSF53756">
    <property type="entry name" value="UDP-Glycosyltransferase/glycogen phosphorylase"/>
    <property type="match status" value="1"/>
</dbReference>
<comment type="similarity">
    <text evidence="2">Belongs to the glycosyltransferase 20 family.</text>
</comment>
<dbReference type="InterPro" id="IPR003337">
    <property type="entry name" value="Trehalose_PPase"/>
</dbReference>
<sequence length="769" mass="83486">MPITTPGTVSEPESDPSGTTGTGQVTHQAEMVIVANRLPFDLEQQPDGTTRARQAPGGLVTALAPILSRRQGAWIGWPGTPDVDLDPTENDGISLFPVRLSQAEVDDYYEGFSNDTLWPLYHDAVNPSTFDRSWWESYQAVNQRFAERAAEVAAPGATVWVHDYQLQLVPQMLRRLRSDVRIGFFLHIPFPPVELFMRLPWRQQIITGLLGADLIGFHLPGGARNFVRLAKSLVGVSTTGTTTMQFDGRTIRAGAFPISIDSAGQASLAATPEVHETARQLRKDLGNPAKIILGIDRLDYTKGIDVRLQAFEELLLAGDPSVQDAVMIQVATPSRERIGSYIRMREDIERRVGAINGNHGRIGRPAVHYLHQSLPREELAAFYVAADVMTVTPLRDGMNLVAKEYVACRVDGGGVLLLSEFTGAARELRTALLVNPYDTDGVKEGLRTSLTMPTVDARRRMRAMRRQVLTHDVDRWAAAFLSELEGTRDVLAEAAGRLSEDVVAAISQISETERLLAATDFDGCLAPIVDDPASARALPESLQALQTLAAIPGTVVAVVSGRALSVLTELLGETANLQLVGSHGAETGAGEGATPGRPGSAMTEEEGRRLTRLRLELQQITAEYPKVRLELKPTGIAVHLRGLDDREAAAVAELIEEPASWQGVHLLRGKKVLELTVVTTDKGRALRRLSREFHCTATLYIGDDITDENAFGVLTAPDLGIKVGNGRTAADVRIADPNRVADVLRVLASSRQRAAARRSQDAAQGDGES</sequence>
<protein>
    <submittedName>
        <fullName evidence="4">Bifunctional alpha,alpha-trehalose-phosphate synthase (UDP-forming)/trehalose-phosphatase</fullName>
    </submittedName>
</protein>
<comment type="caution">
    <text evidence="4">The sequence shown here is derived from an EMBL/GenBank/DDBJ whole genome shotgun (WGS) entry which is preliminary data.</text>
</comment>
<dbReference type="GO" id="GO:0016791">
    <property type="term" value="F:phosphatase activity"/>
    <property type="evidence" value="ECO:0007669"/>
    <property type="project" value="UniProtKB-ARBA"/>
</dbReference>
<evidence type="ECO:0000256" key="3">
    <source>
        <dbReference type="SAM" id="MobiDB-lite"/>
    </source>
</evidence>
<feature type="region of interest" description="Disordered" evidence="3">
    <location>
        <begin position="1"/>
        <end position="24"/>
    </location>
</feature>
<dbReference type="Gene3D" id="3.40.50.2000">
    <property type="entry name" value="Glycogen Phosphorylase B"/>
    <property type="match status" value="2"/>
</dbReference>
<dbReference type="Gene3D" id="3.30.70.1020">
    <property type="entry name" value="Trehalose-6-phosphate phosphatase related protein, domain 2"/>
    <property type="match status" value="1"/>
</dbReference>
<dbReference type="RefSeq" id="WP_205258106.1">
    <property type="nucleotide sequence ID" value="NZ_BAAAPV010000002.1"/>
</dbReference>
<evidence type="ECO:0000313" key="4">
    <source>
        <dbReference type="EMBL" id="MBM9477988.1"/>
    </source>
</evidence>
<dbReference type="AlphaFoldDB" id="A0A939C1S3"/>
<dbReference type="InterPro" id="IPR006379">
    <property type="entry name" value="HAD-SF_hydro_IIB"/>
</dbReference>
<dbReference type="PANTHER" id="PTHR10788">
    <property type="entry name" value="TREHALOSE-6-PHOSPHATE SYNTHASE"/>
    <property type="match status" value="1"/>
</dbReference>
<proteinExistence type="inferred from homology"/>
<dbReference type="Pfam" id="PF00982">
    <property type="entry name" value="Glyco_transf_20"/>
    <property type="match status" value="1"/>
</dbReference>
<evidence type="ECO:0000256" key="2">
    <source>
        <dbReference type="ARBA" id="ARBA00008799"/>
    </source>
</evidence>
<name>A0A939C1S3_9ACTN</name>
<dbReference type="PANTHER" id="PTHR10788:SF106">
    <property type="entry name" value="BCDNA.GH08860"/>
    <property type="match status" value="1"/>
</dbReference>
<dbReference type="NCBIfam" id="NF011071">
    <property type="entry name" value="PRK14501.1"/>
    <property type="match status" value="1"/>
</dbReference>
<dbReference type="GO" id="GO:0003825">
    <property type="term" value="F:alpha,alpha-trehalose-phosphate synthase (UDP-forming) activity"/>
    <property type="evidence" value="ECO:0007669"/>
    <property type="project" value="TreeGrafter"/>
</dbReference>
<reference evidence="4" key="1">
    <citation type="submission" date="2021-01" db="EMBL/GenBank/DDBJ databases">
        <title>KCTC 19127 draft genome.</title>
        <authorList>
            <person name="An D."/>
        </authorList>
    </citation>
    <scope>NUCLEOTIDE SEQUENCE</scope>
    <source>
        <strain evidence="4">KCTC 19127</strain>
    </source>
</reference>
<dbReference type="EMBL" id="JAERWL010000014">
    <property type="protein sequence ID" value="MBM9477988.1"/>
    <property type="molecule type" value="Genomic_DNA"/>
</dbReference>
<organism evidence="4 5">
    <name type="scientific">Nakamurella flavida</name>
    <dbReference type="NCBI Taxonomy" id="363630"/>
    <lineage>
        <taxon>Bacteria</taxon>
        <taxon>Bacillati</taxon>
        <taxon>Actinomycetota</taxon>
        <taxon>Actinomycetes</taxon>
        <taxon>Nakamurellales</taxon>
        <taxon>Nakamurellaceae</taxon>
        <taxon>Nakamurella</taxon>
    </lineage>
</organism>
<dbReference type="GO" id="GO:0005992">
    <property type="term" value="P:trehalose biosynthetic process"/>
    <property type="evidence" value="ECO:0007669"/>
    <property type="project" value="InterPro"/>
</dbReference>
<dbReference type="InterPro" id="IPR023214">
    <property type="entry name" value="HAD_sf"/>
</dbReference>
<dbReference type="Pfam" id="PF02358">
    <property type="entry name" value="Trehalose_PPase"/>
    <property type="match status" value="1"/>
</dbReference>
<dbReference type="InterPro" id="IPR001830">
    <property type="entry name" value="Glyco_trans_20"/>
</dbReference>
<evidence type="ECO:0000313" key="5">
    <source>
        <dbReference type="Proteomes" id="UP000663801"/>
    </source>
</evidence>
<evidence type="ECO:0000256" key="1">
    <source>
        <dbReference type="ARBA" id="ARBA00006330"/>
    </source>
</evidence>
<dbReference type="SUPFAM" id="SSF56784">
    <property type="entry name" value="HAD-like"/>
    <property type="match status" value="1"/>
</dbReference>
<dbReference type="Gene3D" id="3.40.50.1000">
    <property type="entry name" value="HAD superfamily/HAD-like"/>
    <property type="match status" value="1"/>
</dbReference>
<dbReference type="InterPro" id="IPR036412">
    <property type="entry name" value="HAD-like_sf"/>
</dbReference>
<gene>
    <name evidence="4" type="ORF">JL107_16180</name>
</gene>
<dbReference type="NCBIfam" id="TIGR01484">
    <property type="entry name" value="HAD-SF-IIB"/>
    <property type="match status" value="1"/>
</dbReference>
<dbReference type="Proteomes" id="UP000663801">
    <property type="component" value="Unassembled WGS sequence"/>
</dbReference>
<comment type="similarity">
    <text evidence="1">In the C-terminal section; belongs to the trehalose phosphatase family.</text>
</comment>
<keyword evidence="5" id="KW-1185">Reference proteome</keyword>
<dbReference type="NCBIfam" id="TIGR00685">
    <property type="entry name" value="T6PP"/>
    <property type="match status" value="1"/>
</dbReference>
<accession>A0A939C1S3</accession>
<feature type="region of interest" description="Disordered" evidence="3">
    <location>
        <begin position="583"/>
        <end position="604"/>
    </location>
</feature>